<dbReference type="Pfam" id="PF01370">
    <property type="entry name" value="Epimerase"/>
    <property type="match status" value="1"/>
</dbReference>
<dbReference type="InterPro" id="IPR013549">
    <property type="entry name" value="DUF1731"/>
</dbReference>
<gene>
    <name evidence="3" type="primary">Dwil\GK21688</name>
    <name evidence="3" type="ORF">Dwil_GK21688</name>
</gene>
<evidence type="ECO:0000259" key="1">
    <source>
        <dbReference type="Pfam" id="PF01370"/>
    </source>
</evidence>
<dbReference type="Gene3D" id="3.40.50.720">
    <property type="entry name" value="NAD(P)-binding Rossmann-like Domain"/>
    <property type="match status" value="1"/>
</dbReference>
<dbReference type="KEGG" id="dwi:6640180"/>
<dbReference type="Proteomes" id="UP000007798">
    <property type="component" value="Unassembled WGS sequence"/>
</dbReference>
<accession>B4MPE7</accession>
<dbReference type="InterPro" id="IPR036291">
    <property type="entry name" value="NAD(P)-bd_dom_sf"/>
</dbReference>
<evidence type="ECO:0000259" key="2">
    <source>
        <dbReference type="Pfam" id="PF08338"/>
    </source>
</evidence>
<feature type="domain" description="DUF1731" evidence="2">
    <location>
        <begin position="246"/>
        <end position="292"/>
    </location>
</feature>
<proteinExistence type="predicted"/>
<dbReference type="EMBL" id="CH963849">
    <property type="protein sequence ID" value="EDW73986.1"/>
    <property type="molecule type" value="Genomic_DNA"/>
</dbReference>
<dbReference type="SMR" id="B4MPE7"/>
<dbReference type="OMA" id="YLPWIHI"/>
<keyword evidence="4" id="KW-1185">Reference proteome</keyword>
<dbReference type="HOGENOM" id="CLU_047373_0_1_1"/>
<evidence type="ECO:0000313" key="3">
    <source>
        <dbReference type="EMBL" id="EDW73986.1"/>
    </source>
</evidence>
<dbReference type="PANTHER" id="PTHR11092">
    <property type="entry name" value="SUGAR NUCLEOTIDE EPIMERASE RELATED"/>
    <property type="match status" value="1"/>
</dbReference>
<dbReference type="AlphaFoldDB" id="B4MPE7"/>
<dbReference type="Pfam" id="PF08338">
    <property type="entry name" value="DUF1731"/>
    <property type="match status" value="1"/>
</dbReference>
<dbReference type="NCBIfam" id="TIGR01777">
    <property type="entry name" value="yfcH"/>
    <property type="match status" value="1"/>
</dbReference>
<feature type="domain" description="NAD-dependent epimerase/dehydratase" evidence="1">
    <location>
        <begin position="6"/>
        <end position="216"/>
    </location>
</feature>
<dbReference type="STRING" id="7260.B4MPE7"/>
<dbReference type="PhylomeDB" id="B4MPE7"/>
<sequence>MSRHALIGGGTGFIGRNLAQHLLKKGYEITIISRMPGAKRITWHDLEKQGIPSHVTSVVNCTGQNVLDPSRRWTPGFQQNVWNSRVNSAKTLSQAVQAAPQVSSFVNLCGVSHYRPSETKTYTEDDHVEGFDYMSRLCIAWEKAAQSAEDLQCKCTVLRTGVVVGHGGGMIKSIWLPFKLGVGGPLGSGKQIMPWIHMKDLCQLIQHIIENREAGVFNAVAPEIATNKEFSQSFAKALNRPCLFNVPEFVVYALFGKERAALLMSGAKIQPKRALSSGYKFQYPTVKAAVNELIQK</sequence>
<reference evidence="3 4" key="1">
    <citation type="journal article" date="2007" name="Nature">
        <title>Evolution of genes and genomes on the Drosophila phylogeny.</title>
        <authorList>
            <consortium name="Drosophila 12 Genomes Consortium"/>
            <person name="Clark A.G."/>
            <person name="Eisen M.B."/>
            <person name="Smith D.R."/>
            <person name="Bergman C.M."/>
            <person name="Oliver B."/>
            <person name="Markow T.A."/>
            <person name="Kaufman T.C."/>
            <person name="Kellis M."/>
            <person name="Gelbart W."/>
            <person name="Iyer V.N."/>
            <person name="Pollard D.A."/>
            <person name="Sackton T.B."/>
            <person name="Larracuente A.M."/>
            <person name="Singh N.D."/>
            <person name="Abad J.P."/>
            <person name="Abt D.N."/>
            <person name="Adryan B."/>
            <person name="Aguade M."/>
            <person name="Akashi H."/>
            <person name="Anderson W.W."/>
            <person name="Aquadro C.F."/>
            <person name="Ardell D.H."/>
            <person name="Arguello R."/>
            <person name="Artieri C.G."/>
            <person name="Barbash D.A."/>
            <person name="Barker D."/>
            <person name="Barsanti P."/>
            <person name="Batterham P."/>
            <person name="Batzoglou S."/>
            <person name="Begun D."/>
            <person name="Bhutkar A."/>
            <person name="Blanco E."/>
            <person name="Bosak S.A."/>
            <person name="Bradley R.K."/>
            <person name="Brand A.D."/>
            <person name="Brent M.R."/>
            <person name="Brooks A.N."/>
            <person name="Brown R.H."/>
            <person name="Butlin R.K."/>
            <person name="Caggese C."/>
            <person name="Calvi B.R."/>
            <person name="Bernardo de Carvalho A."/>
            <person name="Caspi A."/>
            <person name="Castrezana S."/>
            <person name="Celniker S.E."/>
            <person name="Chang J.L."/>
            <person name="Chapple C."/>
            <person name="Chatterji S."/>
            <person name="Chinwalla A."/>
            <person name="Civetta A."/>
            <person name="Clifton S.W."/>
            <person name="Comeron J.M."/>
            <person name="Costello J.C."/>
            <person name="Coyne J.A."/>
            <person name="Daub J."/>
            <person name="David R.G."/>
            <person name="Delcher A.L."/>
            <person name="Delehaunty K."/>
            <person name="Do C.B."/>
            <person name="Ebling H."/>
            <person name="Edwards K."/>
            <person name="Eickbush T."/>
            <person name="Evans J.D."/>
            <person name="Filipski A."/>
            <person name="Findeiss S."/>
            <person name="Freyhult E."/>
            <person name="Fulton L."/>
            <person name="Fulton R."/>
            <person name="Garcia A.C."/>
            <person name="Gardiner A."/>
            <person name="Garfield D.A."/>
            <person name="Garvin B.E."/>
            <person name="Gibson G."/>
            <person name="Gilbert D."/>
            <person name="Gnerre S."/>
            <person name="Godfrey J."/>
            <person name="Good R."/>
            <person name="Gotea V."/>
            <person name="Gravely B."/>
            <person name="Greenberg A.J."/>
            <person name="Griffiths-Jones S."/>
            <person name="Gross S."/>
            <person name="Guigo R."/>
            <person name="Gustafson E.A."/>
            <person name="Haerty W."/>
            <person name="Hahn M.W."/>
            <person name="Halligan D.L."/>
            <person name="Halpern A.L."/>
            <person name="Halter G.M."/>
            <person name="Han M.V."/>
            <person name="Heger A."/>
            <person name="Hillier L."/>
            <person name="Hinrichs A.S."/>
            <person name="Holmes I."/>
            <person name="Hoskins R.A."/>
            <person name="Hubisz M.J."/>
            <person name="Hultmark D."/>
            <person name="Huntley M.A."/>
            <person name="Jaffe D.B."/>
            <person name="Jagadeeshan S."/>
            <person name="Jeck W.R."/>
            <person name="Johnson J."/>
            <person name="Jones C.D."/>
            <person name="Jordan W.C."/>
            <person name="Karpen G.H."/>
            <person name="Kataoka E."/>
            <person name="Keightley P.D."/>
            <person name="Kheradpour P."/>
            <person name="Kirkness E.F."/>
            <person name="Koerich L.B."/>
            <person name="Kristiansen K."/>
            <person name="Kudrna D."/>
            <person name="Kulathinal R.J."/>
            <person name="Kumar S."/>
            <person name="Kwok R."/>
            <person name="Lander E."/>
            <person name="Langley C.H."/>
            <person name="Lapoint R."/>
            <person name="Lazzaro B.P."/>
            <person name="Lee S.J."/>
            <person name="Levesque L."/>
            <person name="Li R."/>
            <person name="Lin C.F."/>
            <person name="Lin M.F."/>
            <person name="Lindblad-Toh K."/>
            <person name="Llopart A."/>
            <person name="Long M."/>
            <person name="Low L."/>
            <person name="Lozovsky E."/>
            <person name="Lu J."/>
            <person name="Luo M."/>
            <person name="Machado C.A."/>
            <person name="Makalowski W."/>
            <person name="Marzo M."/>
            <person name="Matsuda M."/>
            <person name="Matzkin L."/>
            <person name="McAllister B."/>
            <person name="McBride C.S."/>
            <person name="McKernan B."/>
            <person name="McKernan K."/>
            <person name="Mendez-Lago M."/>
            <person name="Minx P."/>
            <person name="Mollenhauer M.U."/>
            <person name="Montooth K."/>
            <person name="Mount S.M."/>
            <person name="Mu X."/>
            <person name="Myers E."/>
            <person name="Negre B."/>
            <person name="Newfeld S."/>
            <person name="Nielsen R."/>
            <person name="Noor M.A."/>
            <person name="O'Grady P."/>
            <person name="Pachter L."/>
            <person name="Papaceit M."/>
            <person name="Parisi M.J."/>
            <person name="Parisi M."/>
            <person name="Parts L."/>
            <person name="Pedersen J.S."/>
            <person name="Pesole G."/>
            <person name="Phillippy A.M."/>
            <person name="Ponting C.P."/>
            <person name="Pop M."/>
            <person name="Porcelli D."/>
            <person name="Powell J.R."/>
            <person name="Prohaska S."/>
            <person name="Pruitt K."/>
            <person name="Puig M."/>
            <person name="Quesneville H."/>
            <person name="Ram K.R."/>
            <person name="Rand D."/>
            <person name="Rasmussen M.D."/>
            <person name="Reed L.K."/>
            <person name="Reenan R."/>
            <person name="Reily A."/>
            <person name="Remington K.A."/>
            <person name="Rieger T.T."/>
            <person name="Ritchie M.G."/>
            <person name="Robin C."/>
            <person name="Rogers Y.H."/>
            <person name="Rohde C."/>
            <person name="Rozas J."/>
            <person name="Rubenfield M.J."/>
            <person name="Ruiz A."/>
            <person name="Russo S."/>
            <person name="Salzberg S.L."/>
            <person name="Sanchez-Gracia A."/>
            <person name="Saranga D.J."/>
            <person name="Sato H."/>
            <person name="Schaeffer S.W."/>
            <person name="Schatz M.C."/>
            <person name="Schlenke T."/>
            <person name="Schwartz R."/>
            <person name="Segarra C."/>
            <person name="Singh R.S."/>
            <person name="Sirot L."/>
            <person name="Sirota M."/>
            <person name="Sisneros N.B."/>
            <person name="Smith C.D."/>
            <person name="Smith T.F."/>
            <person name="Spieth J."/>
            <person name="Stage D.E."/>
            <person name="Stark A."/>
            <person name="Stephan W."/>
            <person name="Strausberg R.L."/>
            <person name="Strempel S."/>
            <person name="Sturgill D."/>
            <person name="Sutton G."/>
            <person name="Sutton G.G."/>
            <person name="Tao W."/>
            <person name="Teichmann S."/>
            <person name="Tobari Y.N."/>
            <person name="Tomimura Y."/>
            <person name="Tsolas J.M."/>
            <person name="Valente V.L."/>
            <person name="Venter E."/>
            <person name="Venter J.C."/>
            <person name="Vicario S."/>
            <person name="Vieira F.G."/>
            <person name="Vilella A.J."/>
            <person name="Villasante A."/>
            <person name="Walenz B."/>
            <person name="Wang J."/>
            <person name="Wasserman M."/>
            <person name="Watts T."/>
            <person name="Wilson D."/>
            <person name="Wilson R.K."/>
            <person name="Wing R.A."/>
            <person name="Wolfner M.F."/>
            <person name="Wong A."/>
            <person name="Wong G.K."/>
            <person name="Wu C.I."/>
            <person name="Wu G."/>
            <person name="Yamamoto D."/>
            <person name="Yang H.P."/>
            <person name="Yang S.P."/>
            <person name="Yorke J.A."/>
            <person name="Yoshida K."/>
            <person name="Zdobnov E."/>
            <person name="Zhang P."/>
            <person name="Zhang Y."/>
            <person name="Zimin A.V."/>
            <person name="Baldwin J."/>
            <person name="Abdouelleil A."/>
            <person name="Abdulkadir J."/>
            <person name="Abebe A."/>
            <person name="Abera B."/>
            <person name="Abreu J."/>
            <person name="Acer S.C."/>
            <person name="Aftuck L."/>
            <person name="Alexander A."/>
            <person name="An P."/>
            <person name="Anderson E."/>
            <person name="Anderson S."/>
            <person name="Arachi H."/>
            <person name="Azer M."/>
            <person name="Bachantsang P."/>
            <person name="Barry A."/>
            <person name="Bayul T."/>
            <person name="Berlin A."/>
            <person name="Bessette D."/>
            <person name="Bloom T."/>
            <person name="Blye J."/>
            <person name="Boguslavskiy L."/>
            <person name="Bonnet C."/>
            <person name="Boukhgalter B."/>
            <person name="Bourzgui I."/>
            <person name="Brown A."/>
            <person name="Cahill P."/>
            <person name="Channer S."/>
            <person name="Cheshatsang Y."/>
            <person name="Chuda L."/>
            <person name="Citroen M."/>
            <person name="Collymore A."/>
            <person name="Cooke P."/>
            <person name="Costello M."/>
            <person name="D'Aco K."/>
            <person name="Daza R."/>
            <person name="De Haan G."/>
            <person name="DeGray S."/>
            <person name="DeMaso C."/>
            <person name="Dhargay N."/>
            <person name="Dooley K."/>
            <person name="Dooley E."/>
            <person name="Doricent M."/>
            <person name="Dorje P."/>
            <person name="Dorjee K."/>
            <person name="Dupes A."/>
            <person name="Elong R."/>
            <person name="Falk J."/>
            <person name="Farina A."/>
            <person name="Faro S."/>
            <person name="Ferguson D."/>
            <person name="Fisher S."/>
            <person name="Foley C.D."/>
            <person name="Franke A."/>
            <person name="Friedrich D."/>
            <person name="Gadbois L."/>
            <person name="Gearin G."/>
            <person name="Gearin C.R."/>
            <person name="Giannoukos G."/>
            <person name="Goode T."/>
            <person name="Graham J."/>
            <person name="Grandbois E."/>
            <person name="Grewal S."/>
            <person name="Gyaltsen K."/>
            <person name="Hafez N."/>
            <person name="Hagos B."/>
            <person name="Hall J."/>
            <person name="Henson C."/>
            <person name="Hollinger A."/>
            <person name="Honan T."/>
            <person name="Huard M.D."/>
            <person name="Hughes L."/>
            <person name="Hurhula B."/>
            <person name="Husby M.E."/>
            <person name="Kamat A."/>
            <person name="Kanga B."/>
            <person name="Kashin S."/>
            <person name="Khazanovich D."/>
            <person name="Kisner P."/>
            <person name="Lance K."/>
            <person name="Lara M."/>
            <person name="Lee W."/>
            <person name="Lennon N."/>
            <person name="Letendre F."/>
            <person name="LeVine R."/>
            <person name="Lipovsky A."/>
            <person name="Liu X."/>
            <person name="Liu J."/>
            <person name="Liu S."/>
            <person name="Lokyitsang T."/>
            <person name="Lokyitsang Y."/>
            <person name="Lubonja R."/>
            <person name="Lui A."/>
            <person name="MacDonald P."/>
            <person name="Magnisalis V."/>
            <person name="Maru K."/>
            <person name="Matthews C."/>
            <person name="McCusker W."/>
            <person name="McDonough S."/>
            <person name="Mehta T."/>
            <person name="Meldrim J."/>
            <person name="Meneus L."/>
            <person name="Mihai O."/>
            <person name="Mihalev A."/>
            <person name="Mihova T."/>
            <person name="Mittelman R."/>
            <person name="Mlenga V."/>
            <person name="Montmayeur A."/>
            <person name="Mulrain L."/>
            <person name="Navidi A."/>
            <person name="Naylor J."/>
            <person name="Negash T."/>
            <person name="Nguyen T."/>
            <person name="Nguyen N."/>
            <person name="Nicol R."/>
            <person name="Norbu C."/>
            <person name="Norbu N."/>
            <person name="Novod N."/>
            <person name="O'Neill B."/>
            <person name="Osman S."/>
            <person name="Markiewicz E."/>
            <person name="Oyono O.L."/>
            <person name="Patti C."/>
            <person name="Phunkhang P."/>
            <person name="Pierre F."/>
            <person name="Priest M."/>
            <person name="Raghuraman S."/>
            <person name="Rege F."/>
            <person name="Reyes R."/>
            <person name="Rise C."/>
            <person name="Rogov P."/>
            <person name="Ross K."/>
            <person name="Ryan E."/>
            <person name="Settipalli S."/>
            <person name="Shea T."/>
            <person name="Sherpa N."/>
            <person name="Shi L."/>
            <person name="Shih D."/>
            <person name="Sparrow T."/>
            <person name="Spaulding J."/>
            <person name="Stalker J."/>
            <person name="Stange-Thomann N."/>
            <person name="Stavropoulos S."/>
            <person name="Stone C."/>
            <person name="Strader C."/>
            <person name="Tesfaye S."/>
            <person name="Thomson T."/>
            <person name="Thoulutsang Y."/>
            <person name="Thoulutsang D."/>
            <person name="Topham K."/>
            <person name="Topping I."/>
            <person name="Tsamla T."/>
            <person name="Vassiliev H."/>
            <person name="Vo A."/>
            <person name="Wangchuk T."/>
            <person name="Wangdi T."/>
            <person name="Weiand M."/>
            <person name="Wilkinson J."/>
            <person name="Wilson A."/>
            <person name="Yadav S."/>
            <person name="Young G."/>
            <person name="Yu Q."/>
            <person name="Zembek L."/>
            <person name="Zhong D."/>
            <person name="Zimmer A."/>
            <person name="Zwirko Z."/>
            <person name="Jaffe D.B."/>
            <person name="Alvarez P."/>
            <person name="Brockman W."/>
            <person name="Butler J."/>
            <person name="Chin C."/>
            <person name="Gnerre S."/>
            <person name="Grabherr M."/>
            <person name="Kleber M."/>
            <person name="Mauceli E."/>
            <person name="MacCallum I."/>
        </authorList>
    </citation>
    <scope>NUCLEOTIDE SEQUENCE [LARGE SCALE GENOMIC DNA]</scope>
    <source>
        <strain evidence="4">Tucson 14030-0811.24</strain>
    </source>
</reference>
<dbReference type="InterPro" id="IPR001509">
    <property type="entry name" value="Epimerase_deHydtase"/>
</dbReference>
<organism evidence="4">
    <name type="scientific">Drosophila willistoni</name>
    <name type="common">Fruit fly</name>
    <dbReference type="NCBI Taxonomy" id="7260"/>
    <lineage>
        <taxon>Eukaryota</taxon>
        <taxon>Metazoa</taxon>
        <taxon>Ecdysozoa</taxon>
        <taxon>Arthropoda</taxon>
        <taxon>Hexapoda</taxon>
        <taxon>Insecta</taxon>
        <taxon>Pterygota</taxon>
        <taxon>Neoptera</taxon>
        <taxon>Endopterygota</taxon>
        <taxon>Diptera</taxon>
        <taxon>Brachycera</taxon>
        <taxon>Muscomorpha</taxon>
        <taxon>Ephydroidea</taxon>
        <taxon>Drosophilidae</taxon>
        <taxon>Drosophila</taxon>
        <taxon>Sophophora</taxon>
    </lineage>
</organism>
<name>B4MPE7_DROWI</name>
<dbReference type="PANTHER" id="PTHR11092:SF0">
    <property type="entry name" value="EPIMERASE FAMILY PROTEIN SDR39U1"/>
    <property type="match status" value="1"/>
</dbReference>
<dbReference type="FunCoup" id="B4MPE7">
    <property type="interactions" value="308"/>
</dbReference>
<protein>
    <submittedName>
        <fullName evidence="3">GK21688</fullName>
    </submittedName>
</protein>
<evidence type="ECO:0000313" key="4">
    <source>
        <dbReference type="Proteomes" id="UP000007798"/>
    </source>
</evidence>
<dbReference type="InterPro" id="IPR010099">
    <property type="entry name" value="SDR39U1"/>
</dbReference>
<dbReference type="SUPFAM" id="SSF51735">
    <property type="entry name" value="NAD(P)-binding Rossmann-fold domains"/>
    <property type="match status" value="1"/>
</dbReference>
<dbReference type="eggNOG" id="KOG3019">
    <property type="taxonomic scope" value="Eukaryota"/>
</dbReference>
<dbReference type="OrthoDB" id="276721at2759"/>
<dbReference type="InParanoid" id="B4MPE7"/>